<feature type="region of interest" description="Disordered" evidence="1">
    <location>
        <begin position="1559"/>
        <end position="1578"/>
    </location>
</feature>
<evidence type="ECO:0000313" key="11">
    <source>
        <dbReference type="Proteomes" id="UP000472260"/>
    </source>
</evidence>
<dbReference type="GO" id="GO:0071539">
    <property type="term" value="P:protein localization to centrosome"/>
    <property type="evidence" value="ECO:0007669"/>
    <property type="project" value="InterPro"/>
</dbReference>
<evidence type="ECO:0000259" key="9">
    <source>
        <dbReference type="Pfam" id="PF22076"/>
    </source>
</evidence>
<keyword evidence="11" id="KW-1185">Reference proteome</keyword>
<evidence type="ECO:0000259" key="2">
    <source>
        <dbReference type="Pfam" id="PF22060"/>
    </source>
</evidence>
<feature type="domain" description="Cep192/Spd-2-like" evidence="7">
    <location>
        <begin position="1166"/>
        <end position="1284"/>
    </location>
</feature>
<feature type="domain" description="Cep192-like" evidence="5">
    <location>
        <begin position="1726"/>
        <end position="1822"/>
    </location>
</feature>
<feature type="compositionally biased region" description="Polar residues" evidence="1">
    <location>
        <begin position="636"/>
        <end position="653"/>
    </location>
</feature>
<dbReference type="InterPro" id="IPR054092">
    <property type="entry name" value="Cep192-like_D6"/>
</dbReference>
<feature type="region of interest" description="Disordered" evidence="1">
    <location>
        <begin position="571"/>
        <end position="653"/>
    </location>
</feature>
<dbReference type="Pfam" id="PF22065">
    <property type="entry name" value="Cep192_D7"/>
    <property type="match status" value="1"/>
</dbReference>
<evidence type="ECO:0000313" key="10">
    <source>
        <dbReference type="Ensembl" id="ENSSANP00000053896.1"/>
    </source>
</evidence>
<dbReference type="GO" id="GO:0019901">
    <property type="term" value="F:protein kinase binding"/>
    <property type="evidence" value="ECO:0007669"/>
    <property type="project" value="TreeGrafter"/>
</dbReference>
<dbReference type="InterPro" id="IPR054089">
    <property type="entry name" value="Cep192-like_D3"/>
</dbReference>
<dbReference type="GO" id="GO:0090307">
    <property type="term" value="P:mitotic spindle assembly"/>
    <property type="evidence" value="ECO:0007669"/>
    <property type="project" value="TreeGrafter"/>
</dbReference>
<dbReference type="InterPro" id="IPR057662">
    <property type="entry name" value="CEP192_Aurora-A_bind"/>
</dbReference>
<dbReference type="Pfam" id="PF22076">
    <property type="entry name" value="Cep192_D6"/>
    <property type="match status" value="1"/>
</dbReference>
<dbReference type="InterPro" id="IPR054091">
    <property type="entry name" value="Cep192-like_D5"/>
</dbReference>
<reference evidence="10" key="1">
    <citation type="submission" date="2025-08" db="UniProtKB">
        <authorList>
            <consortium name="Ensembl"/>
        </authorList>
    </citation>
    <scope>IDENTIFICATION</scope>
</reference>
<dbReference type="PANTHER" id="PTHR16029">
    <property type="entry name" value="CENTROSOMAL PROTEIN OF 192 KDA"/>
    <property type="match status" value="1"/>
</dbReference>
<evidence type="ECO:0000259" key="7">
    <source>
        <dbReference type="Pfam" id="PF22073"/>
    </source>
</evidence>
<dbReference type="InterPro" id="IPR054086">
    <property type="entry name" value="Cep192-like_D2"/>
</dbReference>
<dbReference type="InterPro" id="IPR054085">
    <property type="entry name" value="Cep192-like_D1"/>
</dbReference>
<dbReference type="InterPro" id="IPR054088">
    <property type="entry name" value="Cep192-like_D8"/>
</dbReference>
<feature type="domain" description="Cep192-like" evidence="2">
    <location>
        <begin position="774"/>
        <end position="894"/>
    </location>
</feature>
<dbReference type="InterPro" id="IPR039103">
    <property type="entry name" value="Spd-2/CEP192"/>
</dbReference>
<dbReference type="Proteomes" id="UP000472260">
    <property type="component" value="Unassembled WGS sequence"/>
</dbReference>
<dbReference type="Pfam" id="PF25763">
    <property type="entry name" value="Aurora-A_bind_CEP192"/>
    <property type="match status" value="1"/>
</dbReference>
<dbReference type="Pfam" id="PF22074">
    <property type="entry name" value="Cep192_D5"/>
    <property type="match status" value="1"/>
</dbReference>
<dbReference type="Pfam" id="PF22073">
    <property type="entry name" value="Cep192_D4"/>
    <property type="match status" value="1"/>
</dbReference>
<feature type="region of interest" description="Disordered" evidence="1">
    <location>
        <begin position="413"/>
        <end position="432"/>
    </location>
</feature>
<dbReference type="GO" id="GO:0090222">
    <property type="term" value="P:centrosome-templated microtubule nucleation"/>
    <property type="evidence" value="ECO:0007669"/>
    <property type="project" value="InterPro"/>
</dbReference>
<feature type="domain" description="Cep192-like" evidence="4">
    <location>
        <begin position="1576"/>
        <end position="1697"/>
    </location>
</feature>
<protein>
    <submittedName>
        <fullName evidence="10">Centrosomal protein of 192 kDa-like</fullName>
    </submittedName>
</protein>
<sequence>MENVQNIEDEPFPSFLSNASLGSSGRTTLGNVTLGSTLGIPMAASTMAKIRPPVDNRWETPACNIMNIVTVYDDIDVNQLCDEELELYFNKLMPPAMQRGRVEGQEIPVVSSLLLFVYQSLPFFLFNNMICSCCRSYLSVHLNPPPLNQKGTDTMMMTMTKYDISLGANATQSVVYQNEEGKWVTDLAYYSSFEKEMEASMPEEVAMPFQSEDFLAGSQAMDKIIEDQKEFEKEHQFIQEEQIQAVNMSEVLGDTSWKILSSSNILMRASQVSSELEPENQSYLRISLGEFFQRRSEALGCLGNSEKDNVKRPSFGYLITSPEKREPFALLRPSDLFSRGGSINIETVPQSDADETLNPGAFNILCSYYSELPNSSSNLMLSIGTIASAIADASISSDPAQLAAMIMELSKRSRSKSRQQVAEESIMSSDPVAASNQNGLLEDLQKTTSVGDLSTPEMEKYLKRAEVSSSDSDGSTSQSCLDILTLADSLATSNKQTQHQLVPLDYRTIHKNDECSPYWKPMLLDHYMILIVMLLIYFMESKSFLLLQKNTSMALSTTIIRASPTPSVEPFDNGNVLSSSKSPEPLCHSEIPGLNKKTSELGSGSQSDFHKDYGNRYSKVNHQSEPGLRLYPQGDSGYSSKLNMQHSSGTATEQAHQVLPHVLGSGSSFGTADDLTYGPVPSYTSQGALPNLPNHLTGRSLFSSQLAKQYLSLEGPLHAPPYQIGGPSGLYAANPSMGHMLVPGHTSLQSGYLNSGQQHPPQNLFKGKKKCFSSAQVMVPNELKFPSSCCVGIASQTSLNIFNPSERWQQVSISITSLSIDGEKVQKSSTSVCIKNKTIIGPKCTEEQKVLFIAPRAGLYQYTLSVSSWPASAESETVAHAEVFAKKVVLIAVAENPAIEVDVGKTGCLDFGDLPGGSTKALPLKLVNSSHATVPIRLVISANASAWHCFGFSKSPVAMITDGSLHTGLNLTSLSTSSVINHVLHASYAENQESVLVWVHFSAPQKYISSELGPADEYSARVDIEVDSPGPTHVIQSVALRARSGTPRVHAPKDLQTVCLQAPFGQTAKQTLPLKNAGNIDVLLRLKSTDGDSCFTVRPEELILKAGEEQGVVVSFTAQKLGESMLTILVLPSGPQYEVMLKGEVVQGVSGKVVSLPAVLSQAEVPPILSNKQFMAWGGVTLGRAVQQKLVLRNNSPTTSQKLRLLIRGQDQDCFQLQSSFGPDERLTHNRELSIKPKEDVTVRLLFAPTRVASMLAKLEIKQSVASASQPGVKFTIPLSGYGGTSNVILEELRKRSDGYVATLSGVQAGRVCKLCVCVRNTGSRAAFVKAVPYSSLQNRAVMDSTIISLSPSQFVLKERTQEVSQSVAALLATVCLFCGDEVSRQQFRKSVALMCSSPRSGLGSSGRYISNVSLDVLPVKGPPLSPSEPELNLENTWSIKPEQLVLTAPAFNSAADTRHVQILNRSNRELSFELSWPAHCLTITPQHGVIEPQSHMQILISPNPSLATKSSMLPWSGQIYVQCDNQQKSIKVQIQQDLAMDVSATGCAMDRSLCPLPPQAETPTVPAQKPQGSSTQPQVEIKNRTLVFPPTASGESSECFLEVENHGEEVRWYLSSFAPPYVKGVDSSGDVYRATYSAFRCEKVSGTLGIQERMKVPITFLPRDRGDYAQFWDLECHPAAKPQHKSRARFQLCGTVSLMNENCSLVKTEATVKNRKRLDSAGSKTGGVYAPQSLYTFPATRVGATSTLKVNFRNNSPNTHELKFISPKEPFHIKHSNYSLRSQHYINLPVQFVPAAAGQFSGTLLVQTDTDAKLAIELSGELSLSTM</sequence>
<dbReference type="GO" id="GO:0000242">
    <property type="term" value="C:pericentriolar material"/>
    <property type="evidence" value="ECO:0007669"/>
    <property type="project" value="TreeGrafter"/>
</dbReference>
<dbReference type="Gene3D" id="2.60.40.10">
    <property type="entry name" value="Immunoglobulins"/>
    <property type="match status" value="3"/>
</dbReference>
<dbReference type="GO" id="GO:0051298">
    <property type="term" value="P:centrosome duplication"/>
    <property type="evidence" value="ECO:0007669"/>
    <property type="project" value="InterPro"/>
</dbReference>
<reference evidence="10" key="2">
    <citation type="submission" date="2025-09" db="UniProtKB">
        <authorList>
            <consortium name="Ensembl"/>
        </authorList>
    </citation>
    <scope>IDENTIFICATION</scope>
</reference>
<feature type="domain" description="Cep192-like" evidence="3">
    <location>
        <begin position="896"/>
        <end position="1047"/>
    </location>
</feature>
<dbReference type="Pfam" id="PF22067">
    <property type="entry name" value="Cep192_D3"/>
    <property type="match status" value="1"/>
</dbReference>
<dbReference type="Pfam" id="PF22066">
    <property type="entry name" value="Cep192_D8"/>
    <property type="match status" value="1"/>
</dbReference>
<proteinExistence type="predicted"/>
<dbReference type="InterPro" id="IPR013783">
    <property type="entry name" value="Ig-like_fold"/>
</dbReference>
<dbReference type="CDD" id="cd21856">
    <property type="entry name" value="Plk4BD_Cep192"/>
    <property type="match status" value="1"/>
</dbReference>
<feature type="compositionally biased region" description="Polar residues" evidence="1">
    <location>
        <begin position="419"/>
        <end position="432"/>
    </location>
</feature>
<evidence type="ECO:0000256" key="1">
    <source>
        <dbReference type="SAM" id="MobiDB-lite"/>
    </source>
</evidence>
<dbReference type="InterPro" id="IPR054087">
    <property type="entry name" value="Cep192-like_D7"/>
</dbReference>
<dbReference type="GO" id="GO:0005737">
    <property type="term" value="C:cytoplasm"/>
    <property type="evidence" value="ECO:0007669"/>
    <property type="project" value="TreeGrafter"/>
</dbReference>
<feature type="domain" description="Cep192-like" evidence="8">
    <location>
        <begin position="1290"/>
        <end position="1393"/>
    </location>
</feature>
<evidence type="ECO:0000259" key="6">
    <source>
        <dbReference type="Pfam" id="PF22067"/>
    </source>
</evidence>
<dbReference type="InterPro" id="IPR054090">
    <property type="entry name" value="Cep192_Spd-2-like_dom"/>
</dbReference>
<gene>
    <name evidence="10" type="primary">LOC107656719</name>
</gene>
<organism evidence="10 11">
    <name type="scientific">Sinocyclocheilus anshuiensis</name>
    <dbReference type="NCBI Taxonomy" id="1608454"/>
    <lineage>
        <taxon>Eukaryota</taxon>
        <taxon>Metazoa</taxon>
        <taxon>Chordata</taxon>
        <taxon>Craniata</taxon>
        <taxon>Vertebrata</taxon>
        <taxon>Euteleostomi</taxon>
        <taxon>Actinopterygii</taxon>
        <taxon>Neopterygii</taxon>
        <taxon>Teleostei</taxon>
        <taxon>Ostariophysi</taxon>
        <taxon>Cypriniformes</taxon>
        <taxon>Cyprinidae</taxon>
        <taxon>Cyprininae</taxon>
        <taxon>Sinocyclocheilus</taxon>
    </lineage>
</organism>
<evidence type="ECO:0000259" key="3">
    <source>
        <dbReference type="Pfam" id="PF22064"/>
    </source>
</evidence>
<feature type="domain" description="Cep192-like" evidence="6">
    <location>
        <begin position="1050"/>
        <end position="1145"/>
    </location>
</feature>
<name>A0A671P5B5_9TELE</name>
<evidence type="ECO:0000259" key="5">
    <source>
        <dbReference type="Pfam" id="PF22066"/>
    </source>
</evidence>
<evidence type="ECO:0000259" key="4">
    <source>
        <dbReference type="Pfam" id="PF22065"/>
    </source>
</evidence>
<dbReference type="Ensembl" id="ENSSANT00000057310.1">
    <property type="protein sequence ID" value="ENSSANP00000053896.1"/>
    <property type="gene ID" value="ENSSANG00000026933.1"/>
</dbReference>
<dbReference type="InterPro" id="IPR057665">
    <property type="entry name" value="CEP192_PLK4_bind"/>
</dbReference>
<dbReference type="GO" id="GO:0005814">
    <property type="term" value="C:centriole"/>
    <property type="evidence" value="ECO:0007669"/>
    <property type="project" value="TreeGrafter"/>
</dbReference>
<accession>A0A671P5B5</accession>
<evidence type="ECO:0000259" key="8">
    <source>
        <dbReference type="Pfam" id="PF22074"/>
    </source>
</evidence>
<dbReference type="Pfam" id="PF22060">
    <property type="entry name" value="Cep192_D1"/>
    <property type="match status" value="1"/>
</dbReference>
<feature type="domain" description="Cep192-like" evidence="9">
    <location>
        <begin position="1435"/>
        <end position="1536"/>
    </location>
</feature>
<dbReference type="Pfam" id="PF22064">
    <property type="entry name" value="Cep192_D2"/>
    <property type="match status" value="1"/>
</dbReference>
<dbReference type="PANTHER" id="PTHR16029:SF11">
    <property type="entry name" value="CENTROSOMAL PROTEIN OF 192 KDA"/>
    <property type="match status" value="1"/>
</dbReference>